<evidence type="ECO:0000256" key="7">
    <source>
        <dbReference type="ARBA" id="ARBA00023049"/>
    </source>
</evidence>
<evidence type="ECO:0000256" key="3">
    <source>
        <dbReference type="ARBA" id="ARBA00022670"/>
    </source>
</evidence>
<evidence type="ECO:0000313" key="13">
    <source>
        <dbReference type="Proteomes" id="UP000184287"/>
    </source>
</evidence>
<feature type="domain" description="Peptidase M16 N-terminal" evidence="10">
    <location>
        <begin position="52"/>
        <end position="170"/>
    </location>
</feature>
<dbReference type="InterPro" id="IPR007863">
    <property type="entry name" value="Peptidase_M16_C"/>
</dbReference>
<dbReference type="OrthoDB" id="9811314at2"/>
<organism evidence="12 13">
    <name type="scientific">Pedobacter caeni</name>
    <dbReference type="NCBI Taxonomy" id="288992"/>
    <lineage>
        <taxon>Bacteria</taxon>
        <taxon>Pseudomonadati</taxon>
        <taxon>Bacteroidota</taxon>
        <taxon>Sphingobacteriia</taxon>
        <taxon>Sphingobacteriales</taxon>
        <taxon>Sphingobacteriaceae</taxon>
        <taxon>Pedobacter</taxon>
    </lineage>
</organism>
<dbReference type="Proteomes" id="UP000184287">
    <property type="component" value="Unassembled WGS sequence"/>
</dbReference>
<keyword evidence="7" id="KW-0482">Metalloprotease</keyword>
<dbReference type="GO" id="GO:0004222">
    <property type="term" value="F:metalloendopeptidase activity"/>
    <property type="evidence" value="ECO:0007669"/>
    <property type="project" value="InterPro"/>
</dbReference>
<evidence type="ECO:0000256" key="2">
    <source>
        <dbReference type="ARBA" id="ARBA00007261"/>
    </source>
</evidence>
<accession>A0A1M5DEC5</accession>
<comment type="similarity">
    <text evidence="2 8">Belongs to the peptidase M16 family.</text>
</comment>
<evidence type="ECO:0000256" key="1">
    <source>
        <dbReference type="ARBA" id="ARBA00001947"/>
    </source>
</evidence>
<dbReference type="SUPFAM" id="SSF63411">
    <property type="entry name" value="LuxS/MPP-like metallohydrolase"/>
    <property type="match status" value="4"/>
</dbReference>
<keyword evidence="9" id="KW-0732">Signal</keyword>
<evidence type="ECO:0000256" key="5">
    <source>
        <dbReference type="ARBA" id="ARBA00022801"/>
    </source>
</evidence>
<feature type="domain" description="Peptidase M16 C-terminal" evidence="11">
    <location>
        <begin position="680"/>
        <end position="854"/>
    </location>
</feature>
<evidence type="ECO:0000256" key="8">
    <source>
        <dbReference type="RuleBase" id="RU004447"/>
    </source>
</evidence>
<proteinExistence type="inferred from homology"/>
<evidence type="ECO:0000259" key="11">
    <source>
        <dbReference type="Pfam" id="PF05193"/>
    </source>
</evidence>
<keyword evidence="3 12" id="KW-0645">Protease</keyword>
<dbReference type="Pfam" id="PF00675">
    <property type="entry name" value="Peptidase_M16"/>
    <property type="match status" value="1"/>
</dbReference>
<keyword evidence="13" id="KW-1185">Reference proteome</keyword>
<dbReference type="PANTHER" id="PTHR43690:SF34">
    <property type="entry name" value="ZINC PROTEASE PQQL-LIKE"/>
    <property type="match status" value="1"/>
</dbReference>
<keyword evidence="6" id="KW-0862">Zinc</keyword>
<keyword evidence="4" id="KW-0479">Metal-binding</keyword>
<dbReference type="Pfam" id="PF05193">
    <property type="entry name" value="Peptidase_M16_C"/>
    <property type="match status" value="2"/>
</dbReference>
<dbReference type="EMBL" id="FQUQ01000003">
    <property type="protein sequence ID" value="SHF65327.1"/>
    <property type="molecule type" value="Genomic_DNA"/>
</dbReference>
<feature type="domain" description="Peptidase M16 C-terminal" evidence="11">
    <location>
        <begin position="208"/>
        <end position="379"/>
    </location>
</feature>
<dbReference type="GO" id="GO:0046872">
    <property type="term" value="F:metal ion binding"/>
    <property type="evidence" value="ECO:0007669"/>
    <property type="project" value="UniProtKB-KW"/>
</dbReference>
<gene>
    <name evidence="12" type="ORF">SAMN04488522_103196</name>
</gene>
<dbReference type="PANTHER" id="PTHR43690">
    <property type="entry name" value="NARDILYSIN"/>
    <property type="match status" value="1"/>
</dbReference>
<dbReference type="InterPro" id="IPR011249">
    <property type="entry name" value="Metalloenz_LuxS/M16"/>
</dbReference>
<dbReference type="InterPro" id="IPR001431">
    <property type="entry name" value="Pept_M16_Zn_BS"/>
</dbReference>
<dbReference type="InterPro" id="IPR011765">
    <property type="entry name" value="Pept_M16_N"/>
</dbReference>
<dbReference type="PROSITE" id="PS51257">
    <property type="entry name" value="PROKAR_LIPOPROTEIN"/>
    <property type="match status" value="1"/>
</dbReference>
<name>A0A1M5DEC5_9SPHI</name>
<evidence type="ECO:0000259" key="10">
    <source>
        <dbReference type="Pfam" id="PF00675"/>
    </source>
</evidence>
<feature type="signal peptide" evidence="9">
    <location>
        <begin position="1"/>
        <end position="23"/>
    </location>
</feature>
<reference evidence="13" key="1">
    <citation type="submission" date="2016-11" db="EMBL/GenBank/DDBJ databases">
        <authorList>
            <person name="Varghese N."/>
            <person name="Submissions S."/>
        </authorList>
    </citation>
    <scope>NUCLEOTIDE SEQUENCE [LARGE SCALE GENOMIC DNA]</scope>
    <source>
        <strain evidence="13">DSM 16990</strain>
    </source>
</reference>
<feature type="chain" id="PRO_5012815877" evidence="9">
    <location>
        <begin position="24"/>
        <end position="927"/>
    </location>
</feature>
<evidence type="ECO:0000313" key="12">
    <source>
        <dbReference type="EMBL" id="SHF65327.1"/>
    </source>
</evidence>
<evidence type="ECO:0000256" key="6">
    <source>
        <dbReference type="ARBA" id="ARBA00022833"/>
    </source>
</evidence>
<sequence>MLFKYRFLSFFGLVALCISLACKTQLDTQPLLADPELRMGKLPNGFTYYIRKNKTPEKRVTMYLASKAGSILETDQQRGIAHFIEHMSFNGTRHFPKKELSNYLEKSGVRFGADINASTGFDETVYQLPLPSDQPLLLANGLQIMRDWAQDANLQAEDVERERHVILEEKRYRQGMSQRYQEQSIPFYTNKSRYGTRLPIGTEEVLRKVTPEEIRQFYKDWYRPNLQALLVVGDIDVDQMEKEIKAKFSDLRNPDKEKERTVYRSELSGKNQYMQFIDPDLGGVSVEILLKEQAPMITTTADYRASLLKNLLGQMISSRFRGLPLASFITLEGGLTAFSVNVTTKPAETEHALKSVWLELRRMQEQGFTQGELDRVKKAYQQKMADAMKEKNKTASEVLIKPYLQHFLKGNTAIGIAGEYQLSRELIPDISLDEINKLMDVCLKSKDRDLIVKASEHNKAFLPDEGTVQGWIENVYAQNLTDFEDDLQDLSLLKKEPVPGKISAVEELKVAGIQKITLSNGMTVLLKKTDFQNDQILFKGLASGGASLYPDADYESAINAASVIGAAGAGNYNALQLGKFMVGKKVQVNPFILDQYHGFDGNTTTEDLPVMLELLHACFAEPRKDQEAYTILVERSKEELASLGNDRSRTFMDTANLVLGNNHVRKRPQTAERLNAIRLDRAFEIYKERFSDASAFTFLFVGNLDVERVKPLLEKYLGSLPSRHLHETVRDLGINVPPGRISKTVCKGTEQKSSVILAYSGALDYNFENTIKMNAIADVLKISLTDLLRDKEGATYVANAQMTLSKYPKNRFVLSVTFDCAPQNVDKLVALVQEEVDKMKQSGPSVENLQKFKAARKVGLETGAKNNEFWLGYLVSQVMNKEPLTQFYDYDAALNGITVKSVQAAAAKYISDKNLVKLILMPEKTKH</sequence>
<dbReference type="RefSeq" id="WP_073232018.1">
    <property type="nucleotide sequence ID" value="NZ_FQUQ01000003.1"/>
</dbReference>
<evidence type="ECO:0000256" key="9">
    <source>
        <dbReference type="SAM" id="SignalP"/>
    </source>
</evidence>
<dbReference type="GO" id="GO:0006508">
    <property type="term" value="P:proteolysis"/>
    <property type="evidence" value="ECO:0007669"/>
    <property type="project" value="UniProtKB-KW"/>
</dbReference>
<dbReference type="AlphaFoldDB" id="A0A1M5DEC5"/>
<dbReference type="Gene3D" id="3.30.830.10">
    <property type="entry name" value="Metalloenzyme, LuxS/M16 peptidase-like"/>
    <property type="match status" value="4"/>
</dbReference>
<protein>
    <submittedName>
        <fullName evidence="12">Zinc protease</fullName>
    </submittedName>
</protein>
<comment type="cofactor">
    <cofactor evidence="1">
        <name>Zn(2+)</name>
        <dbReference type="ChEBI" id="CHEBI:29105"/>
    </cofactor>
</comment>
<keyword evidence="5" id="KW-0378">Hydrolase</keyword>
<dbReference type="STRING" id="288992.SAMN04488522_103196"/>
<evidence type="ECO:0000256" key="4">
    <source>
        <dbReference type="ARBA" id="ARBA00022723"/>
    </source>
</evidence>
<dbReference type="PROSITE" id="PS00143">
    <property type="entry name" value="INSULINASE"/>
    <property type="match status" value="1"/>
</dbReference>
<dbReference type="InterPro" id="IPR050626">
    <property type="entry name" value="Peptidase_M16"/>
</dbReference>